<name>A0A2A4G007_9SPHN</name>
<dbReference type="PROSITE" id="PS51318">
    <property type="entry name" value="TAT"/>
    <property type="match status" value="1"/>
</dbReference>
<dbReference type="InterPro" id="IPR006311">
    <property type="entry name" value="TAT_signal"/>
</dbReference>
<comment type="caution">
    <text evidence="2">The sequence shown here is derived from an EMBL/GenBank/DDBJ whole genome shotgun (WGS) entry which is preliminary data.</text>
</comment>
<organism evidence="2 3">
    <name type="scientific">Rhizorhabdus dicambivorans</name>
    <dbReference type="NCBI Taxonomy" id="1850238"/>
    <lineage>
        <taxon>Bacteria</taxon>
        <taxon>Pseudomonadati</taxon>
        <taxon>Pseudomonadota</taxon>
        <taxon>Alphaproteobacteria</taxon>
        <taxon>Sphingomonadales</taxon>
        <taxon>Sphingomonadaceae</taxon>
        <taxon>Rhizorhabdus</taxon>
    </lineage>
</organism>
<protein>
    <submittedName>
        <fullName evidence="2">Uncharacterized protein</fullName>
    </submittedName>
</protein>
<dbReference type="AlphaFoldDB" id="A0A2A4G007"/>
<evidence type="ECO:0000256" key="1">
    <source>
        <dbReference type="SAM" id="MobiDB-lite"/>
    </source>
</evidence>
<dbReference type="OrthoDB" id="7448392at2"/>
<keyword evidence="3" id="KW-1185">Reference proteome</keyword>
<proteinExistence type="predicted"/>
<dbReference type="RefSeq" id="WP_066966030.1">
    <property type="nucleotide sequence ID" value="NZ_CP023449.1"/>
</dbReference>
<sequence length="144" mass="15596">MRNEDQQPEADRPVTEEVEEGQALQSRRGLLRIATLGTAAIVTVKPGIANAAVSGITCSIPVPQSSQAGKWIKKDGTVVNPNTAQSYDPPETPLKGEDVKNSLAYGTRYSGYNQNATNAFNNYIKKLTMGKQGYTCYSSIQSRI</sequence>
<dbReference type="KEGG" id="rdi:CMV14_21715"/>
<evidence type="ECO:0000313" key="2">
    <source>
        <dbReference type="EMBL" id="PCE43806.1"/>
    </source>
</evidence>
<dbReference type="EMBL" id="NWUF01000002">
    <property type="protein sequence ID" value="PCE43806.1"/>
    <property type="molecule type" value="Genomic_DNA"/>
</dbReference>
<gene>
    <name evidence="2" type="ORF">COO09_02430</name>
</gene>
<evidence type="ECO:0000313" key="3">
    <source>
        <dbReference type="Proteomes" id="UP000218934"/>
    </source>
</evidence>
<accession>A0A2A4G007</accession>
<feature type="region of interest" description="Disordered" evidence="1">
    <location>
        <begin position="1"/>
        <end position="24"/>
    </location>
</feature>
<reference evidence="2 3" key="1">
    <citation type="submission" date="2017-09" db="EMBL/GenBank/DDBJ databases">
        <title>The Catabolism of 3,6-Dichlorosalicylic acid is Initiated by the Cytochrome P450 Monooxygenase DsmABC in Rhizorhabdus dicambivorans Ndbn-20.</title>
        <authorList>
            <person name="Na L."/>
        </authorList>
    </citation>
    <scope>NUCLEOTIDE SEQUENCE [LARGE SCALE GENOMIC DNA]</scope>
    <source>
        <strain evidence="2 3">Ndbn-20m</strain>
    </source>
</reference>
<feature type="compositionally biased region" description="Basic and acidic residues" evidence="1">
    <location>
        <begin position="1"/>
        <end position="15"/>
    </location>
</feature>
<dbReference type="Proteomes" id="UP000218934">
    <property type="component" value="Unassembled WGS sequence"/>
</dbReference>